<evidence type="ECO:0000256" key="1">
    <source>
        <dbReference type="ARBA" id="ARBA00009437"/>
    </source>
</evidence>
<dbReference type="InterPro" id="IPR005119">
    <property type="entry name" value="LysR_subst-bd"/>
</dbReference>
<dbReference type="InterPro" id="IPR000847">
    <property type="entry name" value="LysR_HTH_N"/>
</dbReference>
<dbReference type="EMBL" id="RAPF01000001">
    <property type="protein sequence ID" value="RKF22949.1"/>
    <property type="molecule type" value="Genomic_DNA"/>
</dbReference>
<dbReference type="Pfam" id="PF03466">
    <property type="entry name" value="LysR_substrate"/>
    <property type="match status" value="1"/>
</dbReference>
<keyword evidence="4" id="KW-0804">Transcription</keyword>
<keyword evidence="7" id="KW-1185">Reference proteome</keyword>
<dbReference type="AlphaFoldDB" id="A0A420EQJ1"/>
<dbReference type="Pfam" id="PF00126">
    <property type="entry name" value="HTH_1"/>
    <property type="match status" value="1"/>
</dbReference>
<dbReference type="InterPro" id="IPR058163">
    <property type="entry name" value="LysR-type_TF_proteobact-type"/>
</dbReference>
<feature type="domain" description="HTH lysR-type" evidence="5">
    <location>
        <begin position="8"/>
        <end position="65"/>
    </location>
</feature>
<comment type="similarity">
    <text evidence="1">Belongs to the LysR transcriptional regulatory family.</text>
</comment>
<dbReference type="SUPFAM" id="SSF46785">
    <property type="entry name" value="Winged helix' DNA-binding domain"/>
    <property type="match status" value="1"/>
</dbReference>
<dbReference type="GO" id="GO:0003700">
    <property type="term" value="F:DNA-binding transcription factor activity"/>
    <property type="evidence" value="ECO:0007669"/>
    <property type="project" value="InterPro"/>
</dbReference>
<dbReference type="Proteomes" id="UP000284395">
    <property type="component" value="Unassembled WGS sequence"/>
</dbReference>
<dbReference type="PROSITE" id="PS50931">
    <property type="entry name" value="HTH_LYSR"/>
    <property type="match status" value="1"/>
</dbReference>
<evidence type="ECO:0000259" key="5">
    <source>
        <dbReference type="PROSITE" id="PS50931"/>
    </source>
</evidence>
<dbReference type="RefSeq" id="WP_120322854.1">
    <property type="nucleotide sequence ID" value="NZ_RAPF01000001.1"/>
</dbReference>
<dbReference type="Gene3D" id="3.40.190.10">
    <property type="entry name" value="Periplasmic binding protein-like II"/>
    <property type="match status" value="2"/>
</dbReference>
<evidence type="ECO:0000256" key="4">
    <source>
        <dbReference type="ARBA" id="ARBA00023163"/>
    </source>
</evidence>
<evidence type="ECO:0000256" key="2">
    <source>
        <dbReference type="ARBA" id="ARBA00023015"/>
    </source>
</evidence>
<evidence type="ECO:0000313" key="7">
    <source>
        <dbReference type="Proteomes" id="UP000284395"/>
    </source>
</evidence>
<sequence length="305" mass="34583">MISRNFLPPLATLRAFEAVGRVGGIRRAAKELETDHGAVSRHVRSLENWLGAKLLMRDREGYQLTDIGAAYHQEIHKAIQLIGNATAEIMQPQQRLTLSIWCIPGFGTLWLSDRLGDFIEKNPDIDLDFRPADTSPDFRSVLVDGDIRYLRSWEEADVPRHVQMLEFARPPVYPVASPDYVANMERVSGPRDLLDHTLLHEDTDVEWRHWLQAQDVDVGETLPGPRLWHAHMTLNAARQSRGVALANPLLLGDDLDQGRLVRIESSGKPFANVAFGGYCLLGREDRWNSAALLRFRRWLRDEAIG</sequence>
<dbReference type="InterPro" id="IPR036390">
    <property type="entry name" value="WH_DNA-bd_sf"/>
</dbReference>
<evidence type="ECO:0000313" key="6">
    <source>
        <dbReference type="EMBL" id="RKF22949.1"/>
    </source>
</evidence>
<evidence type="ECO:0000256" key="3">
    <source>
        <dbReference type="ARBA" id="ARBA00023125"/>
    </source>
</evidence>
<organism evidence="6 7">
    <name type="scientific">Altericroceibacterium spongiae</name>
    <dbReference type="NCBI Taxonomy" id="2320269"/>
    <lineage>
        <taxon>Bacteria</taxon>
        <taxon>Pseudomonadati</taxon>
        <taxon>Pseudomonadota</taxon>
        <taxon>Alphaproteobacteria</taxon>
        <taxon>Sphingomonadales</taxon>
        <taxon>Erythrobacteraceae</taxon>
        <taxon>Altericroceibacterium</taxon>
    </lineage>
</organism>
<dbReference type="PANTHER" id="PTHR30537">
    <property type="entry name" value="HTH-TYPE TRANSCRIPTIONAL REGULATOR"/>
    <property type="match status" value="1"/>
</dbReference>
<proteinExistence type="inferred from homology"/>
<keyword evidence="2" id="KW-0805">Transcription regulation</keyword>
<dbReference type="SUPFAM" id="SSF53850">
    <property type="entry name" value="Periplasmic binding protein-like II"/>
    <property type="match status" value="1"/>
</dbReference>
<dbReference type="GO" id="GO:0006351">
    <property type="term" value="P:DNA-templated transcription"/>
    <property type="evidence" value="ECO:0007669"/>
    <property type="project" value="TreeGrafter"/>
</dbReference>
<dbReference type="GO" id="GO:0043565">
    <property type="term" value="F:sequence-specific DNA binding"/>
    <property type="evidence" value="ECO:0007669"/>
    <property type="project" value="TreeGrafter"/>
</dbReference>
<dbReference type="PANTHER" id="PTHR30537:SF79">
    <property type="entry name" value="TRANSCRIPTIONAL REGULATOR-RELATED"/>
    <property type="match status" value="1"/>
</dbReference>
<accession>A0A420EQJ1</accession>
<name>A0A420EQJ1_9SPHN</name>
<gene>
    <name evidence="6" type="ORF">D6851_00010</name>
</gene>
<dbReference type="OrthoDB" id="9813056at2"/>
<dbReference type="Gene3D" id="1.10.10.10">
    <property type="entry name" value="Winged helix-like DNA-binding domain superfamily/Winged helix DNA-binding domain"/>
    <property type="match status" value="1"/>
</dbReference>
<comment type="caution">
    <text evidence="6">The sequence shown here is derived from an EMBL/GenBank/DDBJ whole genome shotgun (WGS) entry which is preliminary data.</text>
</comment>
<reference evidence="6 7" key="1">
    <citation type="submission" date="2018-09" db="EMBL/GenBank/DDBJ databases">
        <title>Altererythrobacter spongiae sp. nov., isolated from a marine sponge.</title>
        <authorList>
            <person name="Zhuang L."/>
            <person name="Luo L."/>
        </authorList>
    </citation>
    <scope>NUCLEOTIDE SEQUENCE [LARGE SCALE GENOMIC DNA]</scope>
    <source>
        <strain evidence="6 7">HN-Y73</strain>
    </source>
</reference>
<protein>
    <submittedName>
        <fullName evidence="6">LysR family transcriptional regulator</fullName>
    </submittedName>
</protein>
<keyword evidence="3" id="KW-0238">DNA-binding</keyword>
<dbReference type="InterPro" id="IPR036388">
    <property type="entry name" value="WH-like_DNA-bd_sf"/>
</dbReference>